<dbReference type="Proteomes" id="UP000239415">
    <property type="component" value="Unassembled WGS sequence"/>
</dbReference>
<keyword evidence="4" id="KW-1185">Reference proteome</keyword>
<evidence type="ECO:0000256" key="1">
    <source>
        <dbReference type="SAM" id="Phobius"/>
    </source>
</evidence>
<evidence type="ECO:0000313" key="4">
    <source>
        <dbReference type="Proteomes" id="UP000239415"/>
    </source>
</evidence>
<gene>
    <name evidence="3" type="ORF">CLV67_105362</name>
</gene>
<feature type="signal peptide" evidence="2">
    <location>
        <begin position="1"/>
        <end position="29"/>
    </location>
</feature>
<dbReference type="EMBL" id="PVMZ01000005">
    <property type="protein sequence ID" value="PRX22185.1"/>
    <property type="molecule type" value="Genomic_DNA"/>
</dbReference>
<evidence type="ECO:0008006" key="5">
    <source>
        <dbReference type="Google" id="ProtNLM"/>
    </source>
</evidence>
<dbReference type="AlphaFoldDB" id="A0A2T0KFN6"/>
<evidence type="ECO:0000313" key="3">
    <source>
        <dbReference type="EMBL" id="PRX22185.1"/>
    </source>
</evidence>
<feature type="chain" id="PRO_5015771086" description="LPXTG-motif cell wall-anchored protein" evidence="2">
    <location>
        <begin position="30"/>
        <end position="202"/>
    </location>
</feature>
<evidence type="ECO:0000256" key="2">
    <source>
        <dbReference type="SAM" id="SignalP"/>
    </source>
</evidence>
<dbReference type="RefSeq" id="WP_106318865.1">
    <property type="nucleotide sequence ID" value="NZ_PVMZ01000005.1"/>
</dbReference>
<reference evidence="3 4" key="1">
    <citation type="submission" date="2018-03" db="EMBL/GenBank/DDBJ databases">
        <title>Genomic Encyclopedia of Archaeal and Bacterial Type Strains, Phase II (KMG-II): from individual species to whole genera.</title>
        <authorList>
            <person name="Goeker M."/>
        </authorList>
    </citation>
    <scope>NUCLEOTIDE SEQUENCE [LARGE SCALE GENOMIC DNA]</scope>
    <source>
        <strain evidence="3 4">DSM 43146</strain>
    </source>
</reference>
<keyword evidence="1" id="KW-1133">Transmembrane helix</keyword>
<proteinExistence type="predicted"/>
<keyword evidence="1" id="KW-0472">Membrane</keyword>
<organism evidence="3 4">
    <name type="scientific">Actinoplanes italicus</name>
    <dbReference type="NCBI Taxonomy" id="113567"/>
    <lineage>
        <taxon>Bacteria</taxon>
        <taxon>Bacillati</taxon>
        <taxon>Actinomycetota</taxon>
        <taxon>Actinomycetes</taxon>
        <taxon>Micromonosporales</taxon>
        <taxon>Micromonosporaceae</taxon>
        <taxon>Actinoplanes</taxon>
    </lineage>
</organism>
<comment type="caution">
    <text evidence="3">The sequence shown here is derived from an EMBL/GenBank/DDBJ whole genome shotgun (WGS) entry which is preliminary data.</text>
</comment>
<keyword evidence="1" id="KW-0812">Transmembrane</keyword>
<dbReference type="OrthoDB" id="3295854at2"/>
<accession>A0A2T0KFN6</accession>
<name>A0A2T0KFN6_9ACTN</name>
<sequence length="202" mass="20496">MRNSYMRRLAGVMAVAGAFLVTVADPALAADDVKAAFPDVEVPVGGTSIDPLGPSLWSTIGPTRLTGVKVSYELSGVDGVRIAPSDIGGGECETPSSTRVVCTDPRGLSFEGETVEQYLPVTVSAAKTATPGDSGTVTITFSADGLTPITGESEVRVVGDRPNLPVTGPSAWMTGAIGLLLVGAGAAGVLAARRPREDRAAA</sequence>
<keyword evidence="2" id="KW-0732">Signal</keyword>
<feature type="transmembrane region" description="Helical" evidence="1">
    <location>
        <begin position="171"/>
        <end position="192"/>
    </location>
</feature>
<protein>
    <recommendedName>
        <fullName evidence="5">LPXTG-motif cell wall-anchored protein</fullName>
    </recommendedName>
</protein>